<evidence type="ECO:0000256" key="1">
    <source>
        <dbReference type="SAM" id="MobiDB-lite"/>
    </source>
</evidence>
<proteinExistence type="predicted"/>
<organism evidence="2 3">
    <name type="scientific">Parasponia andersonii</name>
    <name type="common">Sponia andersonii</name>
    <dbReference type="NCBI Taxonomy" id="3476"/>
    <lineage>
        <taxon>Eukaryota</taxon>
        <taxon>Viridiplantae</taxon>
        <taxon>Streptophyta</taxon>
        <taxon>Embryophyta</taxon>
        <taxon>Tracheophyta</taxon>
        <taxon>Spermatophyta</taxon>
        <taxon>Magnoliopsida</taxon>
        <taxon>eudicotyledons</taxon>
        <taxon>Gunneridae</taxon>
        <taxon>Pentapetalae</taxon>
        <taxon>rosids</taxon>
        <taxon>fabids</taxon>
        <taxon>Rosales</taxon>
        <taxon>Cannabaceae</taxon>
        <taxon>Parasponia</taxon>
    </lineage>
</organism>
<feature type="non-terminal residue" evidence="2">
    <location>
        <position position="1"/>
    </location>
</feature>
<name>A0A2P5AM36_PARAD</name>
<feature type="compositionally biased region" description="Basic residues" evidence="1">
    <location>
        <begin position="1"/>
        <end position="11"/>
    </location>
</feature>
<sequence>IDRHRLARLHRSSAAPRQPPPSPATSKIRQEAESIFSSPAMIPATVRPPTGLVGFISSQGSSWYIYLNPILPELKVTIFGYFEFKFDLLIRSLDCVFVVIFGMYSENGEV</sequence>
<accession>A0A2P5AM36</accession>
<evidence type="ECO:0000313" key="3">
    <source>
        <dbReference type="Proteomes" id="UP000237105"/>
    </source>
</evidence>
<dbReference type="AlphaFoldDB" id="A0A2P5AM36"/>
<protein>
    <submittedName>
        <fullName evidence="2">Uncharacterized protein</fullName>
    </submittedName>
</protein>
<gene>
    <name evidence="2" type="ORF">PanWU01x14_318850</name>
</gene>
<evidence type="ECO:0000313" key="2">
    <source>
        <dbReference type="EMBL" id="PON37604.1"/>
    </source>
</evidence>
<keyword evidence="3" id="KW-1185">Reference proteome</keyword>
<dbReference type="EMBL" id="JXTB01000523">
    <property type="protein sequence ID" value="PON37604.1"/>
    <property type="molecule type" value="Genomic_DNA"/>
</dbReference>
<dbReference type="Proteomes" id="UP000237105">
    <property type="component" value="Unassembled WGS sequence"/>
</dbReference>
<feature type="region of interest" description="Disordered" evidence="1">
    <location>
        <begin position="1"/>
        <end position="29"/>
    </location>
</feature>
<reference evidence="3" key="1">
    <citation type="submission" date="2016-06" db="EMBL/GenBank/DDBJ databases">
        <title>Parallel loss of symbiosis genes in relatives of nitrogen-fixing non-legume Parasponia.</title>
        <authorList>
            <person name="Van Velzen R."/>
            <person name="Holmer R."/>
            <person name="Bu F."/>
            <person name="Rutten L."/>
            <person name="Van Zeijl A."/>
            <person name="Liu W."/>
            <person name="Santuari L."/>
            <person name="Cao Q."/>
            <person name="Sharma T."/>
            <person name="Shen D."/>
            <person name="Roswanjaya Y."/>
            <person name="Wardhani T."/>
            <person name="Kalhor M.S."/>
            <person name="Jansen J."/>
            <person name="Van den Hoogen J."/>
            <person name="Gungor B."/>
            <person name="Hartog M."/>
            <person name="Hontelez J."/>
            <person name="Verver J."/>
            <person name="Yang W.-C."/>
            <person name="Schijlen E."/>
            <person name="Repin R."/>
            <person name="Schilthuizen M."/>
            <person name="Schranz E."/>
            <person name="Heidstra R."/>
            <person name="Miyata K."/>
            <person name="Fedorova E."/>
            <person name="Kohlen W."/>
            <person name="Bisseling T."/>
            <person name="Smit S."/>
            <person name="Geurts R."/>
        </authorList>
    </citation>
    <scope>NUCLEOTIDE SEQUENCE [LARGE SCALE GENOMIC DNA]</scope>
    <source>
        <strain evidence="3">cv. WU1-14</strain>
    </source>
</reference>
<comment type="caution">
    <text evidence="2">The sequence shown here is derived from an EMBL/GenBank/DDBJ whole genome shotgun (WGS) entry which is preliminary data.</text>
</comment>